<accession>A0A2H0RD72</accession>
<evidence type="ECO:0000313" key="11">
    <source>
        <dbReference type="Proteomes" id="UP000228767"/>
    </source>
</evidence>
<keyword evidence="3 8" id="KW-0540">Nuclease</keyword>
<dbReference type="EC" id="3.1.-.-" evidence="8"/>
<dbReference type="GO" id="GO:0000287">
    <property type="term" value="F:magnesium ion binding"/>
    <property type="evidence" value="ECO:0007669"/>
    <property type="project" value="UniProtKB-UniRule"/>
</dbReference>
<evidence type="ECO:0000256" key="5">
    <source>
        <dbReference type="ARBA" id="ARBA00022801"/>
    </source>
</evidence>
<comment type="similarity">
    <text evidence="7 8">Belongs to the PINc/VapC protein family.</text>
</comment>
<feature type="domain" description="PIN" evidence="9">
    <location>
        <begin position="1"/>
        <end position="112"/>
    </location>
</feature>
<proteinExistence type="inferred from homology"/>
<dbReference type="PANTHER" id="PTHR33653:SF1">
    <property type="entry name" value="RIBONUCLEASE VAPC2"/>
    <property type="match status" value="1"/>
</dbReference>
<evidence type="ECO:0000256" key="4">
    <source>
        <dbReference type="ARBA" id="ARBA00022723"/>
    </source>
</evidence>
<dbReference type="Pfam" id="PF01850">
    <property type="entry name" value="PIN"/>
    <property type="match status" value="1"/>
</dbReference>
<dbReference type="GO" id="GO:0004540">
    <property type="term" value="F:RNA nuclease activity"/>
    <property type="evidence" value="ECO:0007669"/>
    <property type="project" value="InterPro"/>
</dbReference>
<evidence type="ECO:0000256" key="7">
    <source>
        <dbReference type="ARBA" id="ARBA00038093"/>
    </source>
</evidence>
<dbReference type="InterPro" id="IPR050556">
    <property type="entry name" value="Type_II_TA_system_RNase"/>
</dbReference>
<organism evidence="10 11">
    <name type="scientific">Candidatus Vogelbacteria bacterium CG10_big_fil_rev_8_21_14_0_10_51_16</name>
    <dbReference type="NCBI Taxonomy" id="1975045"/>
    <lineage>
        <taxon>Bacteria</taxon>
        <taxon>Candidatus Vogeliibacteriota</taxon>
    </lineage>
</organism>
<dbReference type="InterPro" id="IPR002716">
    <property type="entry name" value="PIN_dom"/>
</dbReference>
<feature type="binding site" evidence="8">
    <location>
        <position position="89"/>
    </location>
    <ligand>
        <name>Mg(2+)</name>
        <dbReference type="ChEBI" id="CHEBI:18420"/>
    </ligand>
</feature>
<evidence type="ECO:0000256" key="1">
    <source>
        <dbReference type="ARBA" id="ARBA00001946"/>
    </source>
</evidence>
<sequence>MLLDTNILIALLADERSSFEKVETWKREGHQLCISVINITEILSFSSLNETALNLIKEFLRTFFVFPLDQTTAEHAGTLRRKYGLTLSDACISATALVHNHPLVTRDKGFRKIAELTVIEI</sequence>
<dbReference type="HAMAP" id="MF_00265">
    <property type="entry name" value="VapC_Nob1"/>
    <property type="match status" value="1"/>
</dbReference>
<dbReference type="GO" id="GO:0016787">
    <property type="term" value="F:hydrolase activity"/>
    <property type="evidence" value="ECO:0007669"/>
    <property type="project" value="UniProtKB-KW"/>
</dbReference>
<dbReference type="SMART" id="SM00670">
    <property type="entry name" value="PINc"/>
    <property type="match status" value="1"/>
</dbReference>
<dbReference type="CDD" id="cd18738">
    <property type="entry name" value="PIN_VapC4-5_FitB-like"/>
    <property type="match status" value="1"/>
</dbReference>
<protein>
    <recommendedName>
        <fullName evidence="8">Ribonuclease VapC</fullName>
        <shortName evidence="8">RNase VapC</shortName>
        <ecNumber evidence="8">3.1.-.-</ecNumber>
    </recommendedName>
    <alternativeName>
        <fullName evidence="8">Toxin VapC</fullName>
    </alternativeName>
</protein>
<keyword evidence="5 8" id="KW-0378">Hydrolase</keyword>
<evidence type="ECO:0000256" key="6">
    <source>
        <dbReference type="ARBA" id="ARBA00022842"/>
    </source>
</evidence>
<reference evidence="10 11" key="1">
    <citation type="submission" date="2017-09" db="EMBL/GenBank/DDBJ databases">
        <title>Depth-based differentiation of microbial function through sediment-hosted aquifers and enrichment of novel symbionts in the deep terrestrial subsurface.</title>
        <authorList>
            <person name="Probst A.J."/>
            <person name="Ladd B."/>
            <person name="Jarett J.K."/>
            <person name="Geller-Mcgrath D.E."/>
            <person name="Sieber C.M."/>
            <person name="Emerson J.B."/>
            <person name="Anantharaman K."/>
            <person name="Thomas B.C."/>
            <person name="Malmstrom R."/>
            <person name="Stieglmeier M."/>
            <person name="Klingl A."/>
            <person name="Woyke T."/>
            <person name="Ryan C.M."/>
            <person name="Banfield J.F."/>
        </authorList>
    </citation>
    <scope>NUCLEOTIDE SEQUENCE [LARGE SCALE GENOMIC DNA]</scope>
    <source>
        <strain evidence="10">CG10_big_fil_rev_8_21_14_0_10_51_16</strain>
    </source>
</reference>
<keyword evidence="8" id="KW-0800">Toxin</keyword>
<evidence type="ECO:0000313" key="10">
    <source>
        <dbReference type="EMBL" id="PIR44491.1"/>
    </source>
</evidence>
<dbReference type="Gene3D" id="3.40.50.1010">
    <property type="entry name" value="5'-nuclease"/>
    <property type="match status" value="1"/>
</dbReference>
<dbReference type="PANTHER" id="PTHR33653">
    <property type="entry name" value="RIBONUCLEASE VAPC2"/>
    <property type="match status" value="1"/>
</dbReference>
<comment type="caution">
    <text evidence="10">The sequence shown here is derived from an EMBL/GenBank/DDBJ whole genome shotgun (WGS) entry which is preliminary data.</text>
</comment>
<keyword evidence="4 8" id="KW-0479">Metal-binding</keyword>
<comment type="cofactor">
    <cofactor evidence="1 8">
        <name>Mg(2+)</name>
        <dbReference type="ChEBI" id="CHEBI:18420"/>
    </cofactor>
</comment>
<name>A0A2H0RD72_9BACT</name>
<keyword evidence="2 8" id="KW-1277">Toxin-antitoxin system</keyword>
<evidence type="ECO:0000259" key="9">
    <source>
        <dbReference type="SMART" id="SM00670"/>
    </source>
</evidence>
<comment type="function">
    <text evidence="8">Toxic component of a toxin-antitoxin (TA) system. An RNase.</text>
</comment>
<evidence type="ECO:0000256" key="8">
    <source>
        <dbReference type="HAMAP-Rule" id="MF_00265"/>
    </source>
</evidence>
<keyword evidence="6 8" id="KW-0460">Magnesium</keyword>
<feature type="binding site" evidence="8">
    <location>
        <position position="4"/>
    </location>
    <ligand>
        <name>Mg(2+)</name>
        <dbReference type="ChEBI" id="CHEBI:18420"/>
    </ligand>
</feature>
<dbReference type="EMBL" id="PCYI01000029">
    <property type="protein sequence ID" value="PIR44491.1"/>
    <property type="molecule type" value="Genomic_DNA"/>
</dbReference>
<dbReference type="AlphaFoldDB" id="A0A2H0RD72"/>
<dbReference type="Proteomes" id="UP000228767">
    <property type="component" value="Unassembled WGS sequence"/>
</dbReference>
<evidence type="ECO:0000256" key="2">
    <source>
        <dbReference type="ARBA" id="ARBA00022649"/>
    </source>
</evidence>
<dbReference type="GO" id="GO:0090729">
    <property type="term" value="F:toxin activity"/>
    <property type="evidence" value="ECO:0007669"/>
    <property type="project" value="UniProtKB-KW"/>
</dbReference>
<dbReference type="SUPFAM" id="SSF88723">
    <property type="entry name" value="PIN domain-like"/>
    <property type="match status" value="1"/>
</dbReference>
<dbReference type="InterPro" id="IPR029060">
    <property type="entry name" value="PIN-like_dom_sf"/>
</dbReference>
<dbReference type="InterPro" id="IPR022907">
    <property type="entry name" value="VapC_family"/>
</dbReference>
<gene>
    <name evidence="8" type="primary">vapC</name>
    <name evidence="10" type="ORF">COV10_04525</name>
</gene>
<evidence type="ECO:0000256" key="3">
    <source>
        <dbReference type="ARBA" id="ARBA00022722"/>
    </source>
</evidence>